<reference evidence="3 4" key="1">
    <citation type="submission" date="2020-08" db="EMBL/GenBank/DDBJ databases">
        <title>Genomic Encyclopedia of Type Strains, Phase IV (KMG-V): Genome sequencing to study the core and pangenomes of soil and plant-associated prokaryotes.</title>
        <authorList>
            <person name="Whitman W."/>
        </authorList>
    </citation>
    <scope>NUCLEOTIDE SEQUENCE [LARGE SCALE GENOMIC DNA]</scope>
    <source>
        <strain evidence="3 4">MP601</strain>
    </source>
</reference>
<keyword evidence="2" id="KW-0472">Membrane</keyword>
<evidence type="ECO:0000256" key="2">
    <source>
        <dbReference type="SAM" id="Phobius"/>
    </source>
</evidence>
<evidence type="ECO:0000256" key="1">
    <source>
        <dbReference type="SAM" id="MobiDB-lite"/>
    </source>
</evidence>
<accession>A0A841JJI8</accession>
<feature type="region of interest" description="Disordered" evidence="1">
    <location>
        <begin position="425"/>
        <end position="470"/>
    </location>
</feature>
<comment type="caution">
    <text evidence="3">The sequence shown here is derived from an EMBL/GenBank/DDBJ whole genome shotgun (WGS) entry which is preliminary data.</text>
</comment>
<feature type="transmembrane region" description="Helical" evidence="2">
    <location>
        <begin position="283"/>
        <end position="308"/>
    </location>
</feature>
<evidence type="ECO:0000313" key="3">
    <source>
        <dbReference type="EMBL" id="MBB6131343.1"/>
    </source>
</evidence>
<dbReference type="EMBL" id="JACHCA010000022">
    <property type="protein sequence ID" value="MBB6131343.1"/>
    <property type="molecule type" value="Genomic_DNA"/>
</dbReference>
<feature type="transmembrane region" description="Helical" evidence="2">
    <location>
        <begin position="328"/>
        <end position="349"/>
    </location>
</feature>
<evidence type="ECO:0008006" key="5">
    <source>
        <dbReference type="Google" id="ProtNLM"/>
    </source>
</evidence>
<dbReference type="Proteomes" id="UP000548326">
    <property type="component" value="Unassembled WGS sequence"/>
</dbReference>
<evidence type="ECO:0000313" key="4">
    <source>
        <dbReference type="Proteomes" id="UP000548326"/>
    </source>
</evidence>
<dbReference type="AlphaFoldDB" id="A0A841JJI8"/>
<gene>
    <name evidence="3" type="ORF">HDF22_005494</name>
</gene>
<feature type="compositionally biased region" description="Basic and acidic residues" evidence="1">
    <location>
        <begin position="425"/>
        <end position="435"/>
    </location>
</feature>
<name>A0A841JJI8_9SPHI</name>
<keyword evidence="2" id="KW-1133">Transmembrane helix</keyword>
<keyword evidence="2" id="KW-0812">Transmembrane</keyword>
<proteinExistence type="predicted"/>
<dbReference type="RefSeq" id="WP_183589866.1">
    <property type="nucleotide sequence ID" value="NZ_JACHCA010000022.1"/>
</dbReference>
<sequence>MPKGLDYIINLKDGDFGGAKKAKTEMQGLDEAVQSTHDHAGGLGEVFGRVGGIIAGVFAAEKIIEFGNESREAFKKSEAAAAQVNQAITTTGGLAGKSLDELREKAEALEKQTLFGDEDTLAADSLLLTFTNIRGKIFDEAIPAIQDLAQRMAGDGPADLKGASIQVGKALNDPIAGINALRRVGVSFSDAQKAQIAVLVEHGQIQKAQGIILKELNTEFGGSAVAARKVLGPMGDLNQESEELKKTFGKLVTDGLNVVVPALVDVVHGVQDATKWIGENKELLIDVGIVVGTTAAAYGIYQLSVLAMEAPMAIMTAAQWALNVAMDANPVGIIITGIGALIGGLVLAYKHSETFRAVLSGIGEVASELVPIFKGVGETILGALTMNPVLIAKGFKDAYDGIAKVVQDGGISGAFNRGYDQSIAESKKEDEEKAKGTATDLVTKPGKGKNTPFSVSTGKHKGDSSDTSLAGGKSVRNVKVDIHKLIERLEFHTTNITGASTADLKRQLTELLVGVVHDSELALGSQ</sequence>
<organism evidence="3 4">
    <name type="scientific">Mucilaginibacter lappiensis</name>
    <dbReference type="NCBI Taxonomy" id="354630"/>
    <lineage>
        <taxon>Bacteria</taxon>
        <taxon>Pseudomonadati</taxon>
        <taxon>Bacteroidota</taxon>
        <taxon>Sphingobacteriia</taxon>
        <taxon>Sphingobacteriales</taxon>
        <taxon>Sphingobacteriaceae</taxon>
        <taxon>Mucilaginibacter</taxon>
    </lineage>
</organism>
<protein>
    <recommendedName>
        <fullName evidence="5">Prophage tail length tape measure protein</fullName>
    </recommendedName>
</protein>